<dbReference type="InterPro" id="IPR005828">
    <property type="entry name" value="MFS_sugar_transport-like"/>
</dbReference>
<keyword evidence="3 5" id="KW-1133">Transmembrane helix</keyword>
<dbReference type="STRING" id="670580.A0A1X6N469"/>
<evidence type="ECO:0000313" key="8">
    <source>
        <dbReference type="Proteomes" id="UP000194127"/>
    </source>
</evidence>
<sequence length="124" mass="12799">ATHSDLYATGSLNRRQVVLRKQYPKSYTSKVSTRVSNSLLVGEVLGQLLIGVLCDRVGRKAGVVITTSLIVIGAILATAAHGAHGSIVGLFWFLTVARGTIGVGTGGEYPASSASASEAANELT</sequence>
<feature type="non-terminal residue" evidence="7">
    <location>
        <position position="124"/>
    </location>
</feature>
<dbReference type="Pfam" id="PF00083">
    <property type="entry name" value="Sugar_tr"/>
    <property type="match status" value="1"/>
</dbReference>
<feature type="domain" description="Major facilitator superfamily (MFS) profile" evidence="6">
    <location>
        <begin position="1"/>
        <end position="124"/>
    </location>
</feature>
<dbReference type="EMBL" id="KZ110595">
    <property type="protein sequence ID" value="OSX63276.1"/>
    <property type="molecule type" value="Genomic_DNA"/>
</dbReference>
<dbReference type="OrthoDB" id="2153661at2759"/>
<dbReference type="Proteomes" id="UP000194127">
    <property type="component" value="Unassembled WGS sequence"/>
</dbReference>
<keyword evidence="8" id="KW-1185">Reference proteome</keyword>
<evidence type="ECO:0000256" key="3">
    <source>
        <dbReference type="ARBA" id="ARBA00022989"/>
    </source>
</evidence>
<dbReference type="Gene3D" id="1.20.1250.20">
    <property type="entry name" value="MFS general substrate transporter like domains"/>
    <property type="match status" value="1"/>
</dbReference>
<dbReference type="GO" id="GO:0046943">
    <property type="term" value="F:carboxylic acid transmembrane transporter activity"/>
    <property type="evidence" value="ECO:0007669"/>
    <property type="project" value="TreeGrafter"/>
</dbReference>
<evidence type="ECO:0000256" key="5">
    <source>
        <dbReference type="SAM" id="Phobius"/>
    </source>
</evidence>
<dbReference type="GeneID" id="36328001"/>
<reference evidence="7 8" key="1">
    <citation type="submission" date="2017-04" db="EMBL/GenBank/DDBJ databases">
        <title>Genome Sequence of the Model Brown-Rot Fungus Postia placenta SB12.</title>
        <authorList>
            <consortium name="DOE Joint Genome Institute"/>
            <person name="Gaskell J."/>
            <person name="Kersten P."/>
            <person name="Larrondo L.F."/>
            <person name="Canessa P."/>
            <person name="Martinez D."/>
            <person name="Hibbett D."/>
            <person name="Schmoll M."/>
            <person name="Kubicek C.P."/>
            <person name="Martinez A.T."/>
            <person name="Yadav J."/>
            <person name="Master E."/>
            <person name="Magnuson J.K."/>
            <person name="James T."/>
            <person name="Yaver D."/>
            <person name="Berka R."/>
            <person name="Labutti K."/>
            <person name="Lipzen A."/>
            <person name="Aerts A."/>
            <person name="Barry K."/>
            <person name="Henrissat B."/>
            <person name="Blanchette R."/>
            <person name="Grigoriev I."/>
            <person name="Cullen D."/>
        </authorList>
    </citation>
    <scope>NUCLEOTIDE SEQUENCE [LARGE SCALE GENOMIC DNA]</scope>
    <source>
        <strain evidence="7 8">MAD-698-R-SB12</strain>
    </source>
</reference>
<feature type="transmembrane region" description="Helical" evidence="5">
    <location>
        <begin position="61"/>
        <end position="83"/>
    </location>
</feature>
<organism evidence="7 8">
    <name type="scientific">Postia placenta MAD-698-R-SB12</name>
    <dbReference type="NCBI Taxonomy" id="670580"/>
    <lineage>
        <taxon>Eukaryota</taxon>
        <taxon>Fungi</taxon>
        <taxon>Dikarya</taxon>
        <taxon>Basidiomycota</taxon>
        <taxon>Agaricomycotina</taxon>
        <taxon>Agaricomycetes</taxon>
        <taxon>Polyporales</taxon>
        <taxon>Adustoporiaceae</taxon>
        <taxon>Rhodonia</taxon>
    </lineage>
</organism>
<dbReference type="AlphaFoldDB" id="A0A1X6N469"/>
<dbReference type="PANTHER" id="PTHR23508">
    <property type="entry name" value="CARBOXYLIC ACID TRANSPORTER PROTEIN HOMOLOG"/>
    <property type="match status" value="1"/>
</dbReference>
<evidence type="ECO:0000313" key="7">
    <source>
        <dbReference type="EMBL" id="OSX63276.1"/>
    </source>
</evidence>
<dbReference type="GO" id="GO:0005886">
    <property type="term" value="C:plasma membrane"/>
    <property type="evidence" value="ECO:0007669"/>
    <property type="project" value="TreeGrafter"/>
</dbReference>
<accession>A0A1X6N469</accession>
<proteinExistence type="predicted"/>
<evidence type="ECO:0000256" key="1">
    <source>
        <dbReference type="ARBA" id="ARBA00004141"/>
    </source>
</evidence>
<name>A0A1X6N469_9APHY</name>
<feature type="non-terminal residue" evidence="7">
    <location>
        <position position="1"/>
    </location>
</feature>
<evidence type="ECO:0000256" key="4">
    <source>
        <dbReference type="ARBA" id="ARBA00023136"/>
    </source>
</evidence>
<dbReference type="RefSeq" id="XP_024340070.1">
    <property type="nucleotide sequence ID" value="XM_024483052.1"/>
</dbReference>
<gene>
    <name evidence="7" type="ORF">POSPLADRAFT_1087487</name>
</gene>
<dbReference type="InterPro" id="IPR020846">
    <property type="entry name" value="MFS_dom"/>
</dbReference>
<keyword evidence="2 5" id="KW-0812">Transmembrane</keyword>
<protein>
    <recommendedName>
        <fullName evidence="6">Major facilitator superfamily (MFS) profile domain-containing protein</fullName>
    </recommendedName>
</protein>
<keyword evidence="4 5" id="KW-0472">Membrane</keyword>
<dbReference type="SUPFAM" id="SSF103473">
    <property type="entry name" value="MFS general substrate transporter"/>
    <property type="match status" value="1"/>
</dbReference>
<evidence type="ECO:0000259" key="6">
    <source>
        <dbReference type="PROSITE" id="PS50850"/>
    </source>
</evidence>
<comment type="subcellular location">
    <subcellularLocation>
        <location evidence="1">Membrane</location>
        <topology evidence="1">Multi-pass membrane protein</topology>
    </subcellularLocation>
</comment>
<evidence type="ECO:0000256" key="2">
    <source>
        <dbReference type="ARBA" id="ARBA00022692"/>
    </source>
</evidence>
<dbReference type="PROSITE" id="PS50850">
    <property type="entry name" value="MFS"/>
    <property type="match status" value="1"/>
</dbReference>
<dbReference type="InterPro" id="IPR036259">
    <property type="entry name" value="MFS_trans_sf"/>
</dbReference>
<dbReference type="PANTHER" id="PTHR23508:SF10">
    <property type="entry name" value="CARBOXYLIC ACID TRANSPORTER PROTEIN HOMOLOG"/>
    <property type="match status" value="1"/>
</dbReference>